<name>A0A0C3NUW1_PISTI</name>
<proteinExistence type="predicted"/>
<accession>A0A0C3NUW1</accession>
<dbReference type="AlphaFoldDB" id="A0A0C3NUW1"/>
<dbReference type="InParanoid" id="A0A0C3NUW1"/>
<organism evidence="1 2">
    <name type="scientific">Pisolithus tinctorius Marx 270</name>
    <dbReference type="NCBI Taxonomy" id="870435"/>
    <lineage>
        <taxon>Eukaryota</taxon>
        <taxon>Fungi</taxon>
        <taxon>Dikarya</taxon>
        <taxon>Basidiomycota</taxon>
        <taxon>Agaricomycotina</taxon>
        <taxon>Agaricomycetes</taxon>
        <taxon>Agaricomycetidae</taxon>
        <taxon>Boletales</taxon>
        <taxon>Sclerodermatineae</taxon>
        <taxon>Pisolithaceae</taxon>
        <taxon>Pisolithus</taxon>
    </lineage>
</organism>
<dbReference type="Proteomes" id="UP000054217">
    <property type="component" value="Unassembled WGS sequence"/>
</dbReference>
<evidence type="ECO:0000313" key="1">
    <source>
        <dbReference type="EMBL" id="KIN99003.1"/>
    </source>
</evidence>
<dbReference type="STRING" id="870435.A0A0C3NUW1"/>
<protein>
    <submittedName>
        <fullName evidence="1">Uncharacterized protein</fullName>
    </submittedName>
</protein>
<sequence>MSISRDAIHSSGPQLLLDHDVPLKPLPFIADSLTNIPSSARKFFASVSGPTEILSSKFVSRVEGIDVIEGGYNFVHILDLDTDLYSCRLYAVLPATP</sequence>
<keyword evidence="2" id="KW-1185">Reference proteome</keyword>
<reference evidence="1 2" key="1">
    <citation type="submission" date="2014-04" db="EMBL/GenBank/DDBJ databases">
        <authorList>
            <consortium name="DOE Joint Genome Institute"/>
            <person name="Kuo A."/>
            <person name="Kohler A."/>
            <person name="Costa M.D."/>
            <person name="Nagy L.G."/>
            <person name="Floudas D."/>
            <person name="Copeland A."/>
            <person name="Barry K.W."/>
            <person name="Cichocki N."/>
            <person name="Veneault-Fourrey C."/>
            <person name="LaButti K."/>
            <person name="Lindquist E.A."/>
            <person name="Lipzen A."/>
            <person name="Lundell T."/>
            <person name="Morin E."/>
            <person name="Murat C."/>
            <person name="Sun H."/>
            <person name="Tunlid A."/>
            <person name="Henrissat B."/>
            <person name="Grigoriev I.V."/>
            <person name="Hibbett D.S."/>
            <person name="Martin F."/>
            <person name="Nordberg H.P."/>
            <person name="Cantor M.N."/>
            <person name="Hua S.X."/>
        </authorList>
    </citation>
    <scope>NUCLEOTIDE SEQUENCE [LARGE SCALE GENOMIC DNA]</scope>
    <source>
        <strain evidence="1 2">Marx 270</strain>
    </source>
</reference>
<dbReference type="EMBL" id="KN832009">
    <property type="protein sequence ID" value="KIN99003.1"/>
    <property type="molecule type" value="Genomic_DNA"/>
</dbReference>
<reference evidence="2" key="2">
    <citation type="submission" date="2015-01" db="EMBL/GenBank/DDBJ databases">
        <title>Evolutionary Origins and Diversification of the Mycorrhizal Mutualists.</title>
        <authorList>
            <consortium name="DOE Joint Genome Institute"/>
            <consortium name="Mycorrhizal Genomics Consortium"/>
            <person name="Kohler A."/>
            <person name="Kuo A."/>
            <person name="Nagy L.G."/>
            <person name="Floudas D."/>
            <person name="Copeland A."/>
            <person name="Barry K.W."/>
            <person name="Cichocki N."/>
            <person name="Veneault-Fourrey C."/>
            <person name="LaButti K."/>
            <person name="Lindquist E.A."/>
            <person name="Lipzen A."/>
            <person name="Lundell T."/>
            <person name="Morin E."/>
            <person name="Murat C."/>
            <person name="Riley R."/>
            <person name="Ohm R."/>
            <person name="Sun H."/>
            <person name="Tunlid A."/>
            <person name="Henrissat B."/>
            <person name="Grigoriev I.V."/>
            <person name="Hibbett D.S."/>
            <person name="Martin F."/>
        </authorList>
    </citation>
    <scope>NUCLEOTIDE SEQUENCE [LARGE SCALE GENOMIC DNA]</scope>
    <source>
        <strain evidence="2">Marx 270</strain>
    </source>
</reference>
<gene>
    <name evidence="1" type="ORF">M404DRAFT_1004994</name>
</gene>
<dbReference type="HOGENOM" id="CLU_2347585_0_0_1"/>
<dbReference type="OrthoDB" id="10644920at2759"/>
<evidence type="ECO:0000313" key="2">
    <source>
        <dbReference type="Proteomes" id="UP000054217"/>
    </source>
</evidence>